<gene>
    <name evidence="5" type="ORF">SAMN05660976_06645</name>
</gene>
<dbReference type="OrthoDB" id="3235020at2"/>
<keyword evidence="1 2" id="KW-0238">DNA-binding</keyword>
<dbReference type="InterPro" id="IPR050109">
    <property type="entry name" value="HTH-type_TetR-like_transc_reg"/>
</dbReference>
<dbReference type="EMBL" id="FOBF01000021">
    <property type="protein sequence ID" value="SEN03554.1"/>
    <property type="molecule type" value="Genomic_DNA"/>
</dbReference>
<organism evidence="5 6">
    <name type="scientific">Nonomuraea pusilla</name>
    <dbReference type="NCBI Taxonomy" id="46177"/>
    <lineage>
        <taxon>Bacteria</taxon>
        <taxon>Bacillati</taxon>
        <taxon>Actinomycetota</taxon>
        <taxon>Actinomycetes</taxon>
        <taxon>Streptosporangiales</taxon>
        <taxon>Streptosporangiaceae</taxon>
        <taxon>Nonomuraea</taxon>
    </lineage>
</organism>
<evidence type="ECO:0000259" key="4">
    <source>
        <dbReference type="PROSITE" id="PS50977"/>
    </source>
</evidence>
<dbReference type="InterPro" id="IPR009057">
    <property type="entry name" value="Homeodomain-like_sf"/>
</dbReference>
<dbReference type="GO" id="GO:0000976">
    <property type="term" value="F:transcription cis-regulatory region binding"/>
    <property type="evidence" value="ECO:0007669"/>
    <property type="project" value="TreeGrafter"/>
</dbReference>
<dbReference type="STRING" id="46177.SAMN05660976_06645"/>
<dbReference type="Gene3D" id="1.10.357.10">
    <property type="entry name" value="Tetracycline Repressor, domain 2"/>
    <property type="match status" value="1"/>
</dbReference>
<dbReference type="InterPro" id="IPR001647">
    <property type="entry name" value="HTH_TetR"/>
</dbReference>
<proteinExistence type="predicted"/>
<feature type="domain" description="HTH tetR-type" evidence="4">
    <location>
        <begin position="12"/>
        <end position="72"/>
    </location>
</feature>
<evidence type="ECO:0000256" key="3">
    <source>
        <dbReference type="SAM" id="MobiDB-lite"/>
    </source>
</evidence>
<protein>
    <submittedName>
        <fullName evidence="5">Transcriptional regulator, TetR family</fullName>
    </submittedName>
</protein>
<dbReference type="Gene3D" id="1.10.10.60">
    <property type="entry name" value="Homeodomain-like"/>
    <property type="match status" value="1"/>
</dbReference>
<dbReference type="PANTHER" id="PTHR30055">
    <property type="entry name" value="HTH-TYPE TRANSCRIPTIONAL REGULATOR RUTR"/>
    <property type="match status" value="1"/>
</dbReference>
<dbReference type="Pfam" id="PF00440">
    <property type="entry name" value="TetR_N"/>
    <property type="match status" value="1"/>
</dbReference>
<evidence type="ECO:0000313" key="5">
    <source>
        <dbReference type="EMBL" id="SEN03554.1"/>
    </source>
</evidence>
<sequence length="269" mass="29181">MDDGRDRMPARRDVRRELMSAAISLSLTTGFDETTVDEIARAAGVARRTFFRHFRTKEDAIFPDHDECLERVVAFLDAASPLRPPLLVIAEAAGIVLDMYVEDPDTAVKRYELTRRVPALREREIAATSRYQRAFTRYLGGRSDEATGDGAAGEAAPAGAKEPPVGPEVGPGVGGEAARLRHEVAAAAVVAAHNHVLRSWLRGGGRGDPRARLTSAMDEVTRALQPWADGRDASGDAHSDEVVVLVTTRRAPLWKIAEEIRNATGEPPS</sequence>
<dbReference type="PROSITE" id="PS50977">
    <property type="entry name" value="HTH_TETR_2"/>
    <property type="match status" value="1"/>
</dbReference>
<evidence type="ECO:0000256" key="1">
    <source>
        <dbReference type="ARBA" id="ARBA00023125"/>
    </source>
</evidence>
<evidence type="ECO:0000313" key="6">
    <source>
        <dbReference type="Proteomes" id="UP000198953"/>
    </source>
</evidence>
<dbReference type="Proteomes" id="UP000198953">
    <property type="component" value="Unassembled WGS sequence"/>
</dbReference>
<dbReference type="PROSITE" id="PS01081">
    <property type="entry name" value="HTH_TETR_1"/>
    <property type="match status" value="1"/>
</dbReference>
<evidence type="ECO:0000256" key="2">
    <source>
        <dbReference type="PROSITE-ProRule" id="PRU00335"/>
    </source>
</evidence>
<reference evidence="5 6" key="1">
    <citation type="submission" date="2016-10" db="EMBL/GenBank/DDBJ databases">
        <authorList>
            <person name="de Groot N.N."/>
        </authorList>
    </citation>
    <scope>NUCLEOTIDE SEQUENCE [LARGE SCALE GENOMIC DNA]</scope>
    <source>
        <strain evidence="5 6">DSM 43357</strain>
    </source>
</reference>
<dbReference type="AlphaFoldDB" id="A0A1H8D9L2"/>
<feature type="region of interest" description="Disordered" evidence="3">
    <location>
        <begin position="142"/>
        <end position="174"/>
    </location>
</feature>
<feature type="DNA-binding region" description="H-T-H motif" evidence="2">
    <location>
        <begin position="35"/>
        <end position="54"/>
    </location>
</feature>
<feature type="compositionally biased region" description="Low complexity" evidence="3">
    <location>
        <begin position="148"/>
        <end position="168"/>
    </location>
</feature>
<dbReference type="GO" id="GO:0003700">
    <property type="term" value="F:DNA-binding transcription factor activity"/>
    <property type="evidence" value="ECO:0007669"/>
    <property type="project" value="TreeGrafter"/>
</dbReference>
<keyword evidence="6" id="KW-1185">Reference proteome</keyword>
<dbReference type="PRINTS" id="PR00455">
    <property type="entry name" value="HTHTETR"/>
</dbReference>
<dbReference type="SUPFAM" id="SSF46689">
    <property type="entry name" value="Homeodomain-like"/>
    <property type="match status" value="1"/>
</dbReference>
<dbReference type="PANTHER" id="PTHR30055:SF226">
    <property type="entry name" value="HTH-TYPE TRANSCRIPTIONAL REGULATOR PKSA"/>
    <property type="match status" value="1"/>
</dbReference>
<dbReference type="RefSeq" id="WP_091104503.1">
    <property type="nucleotide sequence ID" value="NZ_FOBF01000021.1"/>
</dbReference>
<accession>A0A1H8D9L2</accession>
<dbReference type="InterPro" id="IPR023772">
    <property type="entry name" value="DNA-bd_HTH_TetR-type_CS"/>
</dbReference>
<name>A0A1H8D9L2_9ACTN</name>